<evidence type="ECO:0000259" key="3">
    <source>
        <dbReference type="SMART" id="SM00198"/>
    </source>
</evidence>
<dbReference type="WBParaSite" id="MCU_009192-RA">
    <property type="protein sequence ID" value="MCU_009192-RA"/>
    <property type="gene ID" value="MCU_009192"/>
</dbReference>
<feature type="compositionally biased region" description="Low complexity" evidence="1">
    <location>
        <begin position="249"/>
        <end position="289"/>
    </location>
</feature>
<dbReference type="AlphaFoldDB" id="A0A5K3FK81"/>
<feature type="compositionally biased region" description="Polar residues" evidence="1">
    <location>
        <begin position="295"/>
        <end position="315"/>
    </location>
</feature>
<proteinExistence type="predicted"/>
<dbReference type="InterPro" id="IPR035940">
    <property type="entry name" value="CAP_sf"/>
</dbReference>
<name>A0A5K3FK81_MESCO</name>
<dbReference type="CDD" id="cd05380">
    <property type="entry name" value="CAP_euk"/>
    <property type="match status" value="1"/>
</dbReference>
<dbReference type="SMART" id="SM00198">
    <property type="entry name" value="SCP"/>
    <property type="match status" value="1"/>
</dbReference>
<organism evidence="4">
    <name type="scientific">Mesocestoides corti</name>
    <name type="common">Flatworm</name>
    <dbReference type="NCBI Taxonomy" id="53468"/>
    <lineage>
        <taxon>Eukaryota</taxon>
        <taxon>Metazoa</taxon>
        <taxon>Spiralia</taxon>
        <taxon>Lophotrochozoa</taxon>
        <taxon>Platyhelminthes</taxon>
        <taxon>Cestoda</taxon>
        <taxon>Eucestoda</taxon>
        <taxon>Cyclophyllidea</taxon>
        <taxon>Mesocestoididae</taxon>
        <taxon>Mesocestoides</taxon>
    </lineage>
</organism>
<evidence type="ECO:0000256" key="2">
    <source>
        <dbReference type="SAM" id="SignalP"/>
    </source>
</evidence>
<dbReference type="InterPro" id="IPR014044">
    <property type="entry name" value="CAP_dom"/>
</dbReference>
<feature type="region of interest" description="Disordered" evidence="1">
    <location>
        <begin position="208"/>
        <end position="335"/>
    </location>
</feature>
<evidence type="ECO:0000256" key="1">
    <source>
        <dbReference type="SAM" id="MobiDB-lite"/>
    </source>
</evidence>
<feature type="domain" description="SCP" evidence="3">
    <location>
        <begin position="23"/>
        <end position="161"/>
    </location>
</feature>
<feature type="compositionally biased region" description="Low complexity" evidence="1">
    <location>
        <begin position="321"/>
        <end position="331"/>
    </location>
</feature>
<dbReference type="Pfam" id="PF00188">
    <property type="entry name" value="CAP"/>
    <property type="match status" value="1"/>
</dbReference>
<dbReference type="SUPFAM" id="SSF55797">
    <property type="entry name" value="PR-1-like"/>
    <property type="match status" value="1"/>
</dbReference>
<feature type="chain" id="PRO_5024328641" evidence="2">
    <location>
        <begin position="17"/>
        <end position="383"/>
    </location>
</feature>
<sequence>MNTFLCLLILAGNVFAVTKPTPDERADIVEMFTGIRENVTPTASNMNLLSYSDALESVAANWVSRCALWYPHPSSFPEINGSNMLLQETGSSTNIFRTVGFFANQAKNYNYTANTCKGNCRYYKMMAWANSTGVGCAYNDCTTQNTQKRAYSLSCVFNNVPSEYDLKQRPYIAGESCLNCTPGLVCRRNQSAKPELTTIPISTTTTQYPTIKSSKIPEELTSTTAPMSSTTQPQTTTSTKMPEELTSATTPVSSTTQYPTTTSSKITEELTSPTTPVSSTTQYPTTTSTNMPEELTSTTTPVSSTAQYPTTTSTKMPEELTSTTTPVSSTTQPKQPRLQRCLKNLQVQLLLCLPQLSTQQPRPQRYMKNLRVQLLLCLPQLNT</sequence>
<feature type="compositionally biased region" description="Low complexity" evidence="1">
    <location>
        <begin position="221"/>
        <end position="239"/>
    </location>
</feature>
<feature type="signal peptide" evidence="2">
    <location>
        <begin position="1"/>
        <end position="16"/>
    </location>
</feature>
<dbReference type="Gene3D" id="3.40.33.10">
    <property type="entry name" value="CAP"/>
    <property type="match status" value="1"/>
</dbReference>
<evidence type="ECO:0000313" key="4">
    <source>
        <dbReference type="WBParaSite" id="MCU_009192-RA"/>
    </source>
</evidence>
<keyword evidence="2" id="KW-0732">Signal</keyword>
<protein>
    <submittedName>
        <fullName evidence="4">SCP domain-containing protein</fullName>
    </submittedName>
</protein>
<reference evidence="4" key="1">
    <citation type="submission" date="2019-11" db="UniProtKB">
        <authorList>
            <consortium name="WormBaseParasite"/>
        </authorList>
    </citation>
    <scope>IDENTIFICATION</scope>
</reference>
<accession>A0A5K3FK81</accession>